<reference evidence="1" key="2">
    <citation type="submission" date="2022-01" db="EMBL/GenBank/DDBJ databases">
        <authorList>
            <person name="Yamashiro T."/>
            <person name="Shiraishi A."/>
            <person name="Satake H."/>
            <person name="Nakayama K."/>
        </authorList>
    </citation>
    <scope>NUCLEOTIDE SEQUENCE</scope>
</reference>
<evidence type="ECO:0000313" key="1">
    <source>
        <dbReference type="EMBL" id="GJT25243.1"/>
    </source>
</evidence>
<protein>
    <recommendedName>
        <fullName evidence="3">UBN2 domain-containing protein</fullName>
    </recommendedName>
</protein>
<proteinExistence type="predicted"/>
<keyword evidence="2" id="KW-1185">Reference proteome</keyword>
<dbReference type="PANTHER" id="PTHR34676:SF8">
    <property type="entry name" value="TRANSMEMBRANE PROTEIN"/>
    <property type="match status" value="1"/>
</dbReference>
<accession>A0ABQ5CH33</accession>
<organism evidence="1 2">
    <name type="scientific">Tanacetum coccineum</name>
    <dbReference type="NCBI Taxonomy" id="301880"/>
    <lineage>
        <taxon>Eukaryota</taxon>
        <taxon>Viridiplantae</taxon>
        <taxon>Streptophyta</taxon>
        <taxon>Embryophyta</taxon>
        <taxon>Tracheophyta</taxon>
        <taxon>Spermatophyta</taxon>
        <taxon>Magnoliopsida</taxon>
        <taxon>eudicotyledons</taxon>
        <taxon>Gunneridae</taxon>
        <taxon>Pentapetalae</taxon>
        <taxon>asterids</taxon>
        <taxon>campanulids</taxon>
        <taxon>Asterales</taxon>
        <taxon>Asteraceae</taxon>
        <taxon>Asteroideae</taxon>
        <taxon>Anthemideae</taxon>
        <taxon>Anthemidinae</taxon>
        <taxon>Tanacetum</taxon>
    </lineage>
</organism>
<gene>
    <name evidence="1" type="ORF">Tco_0895180</name>
</gene>
<comment type="caution">
    <text evidence="1">The sequence shown here is derived from an EMBL/GenBank/DDBJ whole genome shotgun (WGS) entry which is preliminary data.</text>
</comment>
<sequence>MAQENYVEGNDDFYYEVEDSETKLMKETPYEILEDDQKKKLGKNNEANMTLYNALPRKEYERVFICKPAKEVWHTLIIPHQGNLQVMNCKIHLLTQEYEKLSISNEETIDSGFTRFNAIVTSLKSLDPDYSSKNHVRKFLRALPLKWRANVTAIKEAKDLDTLPLD</sequence>
<name>A0ABQ5CH33_9ASTR</name>
<dbReference type="Proteomes" id="UP001151760">
    <property type="component" value="Unassembled WGS sequence"/>
</dbReference>
<dbReference type="Pfam" id="PF14223">
    <property type="entry name" value="Retrotran_gag_2"/>
    <property type="match status" value="1"/>
</dbReference>
<dbReference type="PANTHER" id="PTHR34676">
    <property type="entry name" value="DUF4219 DOMAIN-CONTAINING PROTEIN-RELATED"/>
    <property type="match status" value="1"/>
</dbReference>
<dbReference type="EMBL" id="BQNB010014198">
    <property type="protein sequence ID" value="GJT25243.1"/>
    <property type="molecule type" value="Genomic_DNA"/>
</dbReference>
<reference evidence="1" key="1">
    <citation type="journal article" date="2022" name="Int. J. Mol. Sci.">
        <title>Draft Genome of Tanacetum Coccineum: Genomic Comparison of Closely Related Tanacetum-Family Plants.</title>
        <authorList>
            <person name="Yamashiro T."/>
            <person name="Shiraishi A."/>
            <person name="Nakayama K."/>
            <person name="Satake H."/>
        </authorList>
    </citation>
    <scope>NUCLEOTIDE SEQUENCE</scope>
</reference>
<evidence type="ECO:0000313" key="2">
    <source>
        <dbReference type="Proteomes" id="UP001151760"/>
    </source>
</evidence>
<evidence type="ECO:0008006" key="3">
    <source>
        <dbReference type="Google" id="ProtNLM"/>
    </source>
</evidence>